<dbReference type="PROSITE" id="PS00175">
    <property type="entry name" value="PG_MUTASE"/>
    <property type="match status" value="1"/>
</dbReference>
<dbReference type="GO" id="GO:0016853">
    <property type="term" value="F:isomerase activity"/>
    <property type="evidence" value="ECO:0007669"/>
    <property type="project" value="UniProtKB-KW"/>
</dbReference>
<organism evidence="3 4">
    <name type="scientific">Anaerolinea thermophila (strain DSM 14523 / JCM 11388 / NBRC 100420 / UNI-1)</name>
    <dbReference type="NCBI Taxonomy" id="926569"/>
    <lineage>
        <taxon>Bacteria</taxon>
        <taxon>Bacillati</taxon>
        <taxon>Chloroflexota</taxon>
        <taxon>Anaerolineae</taxon>
        <taxon>Anaerolineales</taxon>
        <taxon>Anaerolineaceae</taxon>
        <taxon>Anaerolinea</taxon>
    </lineage>
</organism>
<feature type="active site" description="Tele-phosphohistidine intermediate" evidence="1">
    <location>
        <position position="10"/>
    </location>
</feature>
<dbReference type="PANTHER" id="PTHR48100">
    <property type="entry name" value="BROAD-SPECIFICITY PHOSPHATASE YOR283W-RELATED"/>
    <property type="match status" value="1"/>
</dbReference>
<dbReference type="InParanoid" id="E8N2A5"/>
<evidence type="ECO:0000313" key="4">
    <source>
        <dbReference type="Proteomes" id="UP000008922"/>
    </source>
</evidence>
<dbReference type="Proteomes" id="UP000008922">
    <property type="component" value="Chromosome"/>
</dbReference>
<dbReference type="InterPro" id="IPR029033">
    <property type="entry name" value="His_PPase_superfam"/>
</dbReference>
<dbReference type="PIRSF" id="PIRSF000709">
    <property type="entry name" value="6PFK_2-Ptase"/>
    <property type="match status" value="1"/>
</dbReference>
<dbReference type="KEGG" id="atm:ANT_30260"/>
<dbReference type="EMBL" id="AP012029">
    <property type="protein sequence ID" value="BAJ65052.1"/>
    <property type="molecule type" value="Genomic_DNA"/>
</dbReference>
<dbReference type="SUPFAM" id="SSF53254">
    <property type="entry name" value="Phosphoglycerate mutase-like"/>
    <property type="match status" value="1"/>
</dbReference>
<dbReference type="GO" id="GO:0005737">
    <property type="term" value="C:cytoplasm"/>
    <property type="evidence" value="ECO:0007669"/>
    <property type="project" value="TreeGrafter"/>
</dbReference>
<evidence type="ECO:0000256" key="2">
    <source>
        <dbReference type="PIRSR" id="PIRSR613078-2"/>
    </source>
</evidence>
<evidence type="ECO:0000313" key="3">
    <source>
        <dbReference type="EMBL" id="BAJ65052.1"/>
    </source>
</evidence>
<dbReference type="GO" id="GO:0016791">
    <property type="term" value="F:phosphatase activity"/>
    <property type="evidence" value="ECO:0007669"/>
    <property type="project" value="TreeGrafter"/>
</dbReference>
<feature type="binding site" evidence="2">
    <location>
        <position position="61"/>
    </location>
    <ligand>
        <name>substrate</name>
    </ligand>
</feature>
<protein>
    <submittedName>
        <fullName evidence="3">Phosphoglycerate mutase</fullName>
        <ecNumber evidence="3">5.4.2.1</ecNumber>
    </submittedName>
</protein>
<dbReference type="InterPro" id="IPR013078">
    <property type="entry name" value="His_Pase_superF_clade-1"/>
</dbReference>
<feature type="binding site" evidence="2">
    <location>
        <begin position="9"/>
        <end position="16"/>
    </location>
    <ligand>
        <name>substrate</name>
    </ligand>
</feature>
<dbReference type="HOGENOM" id="CLU_033323_9_1_0"/>
<dbReference type="InterPro" id="IPR001345">
    <property type="entry name" value="PG/BPGM_mutase_AS"/>
</dbReference>
<dbReference type="SMART" id="SM00855">
    <property type="entry name" value="PGAM"/>
    <property type="match status" value="1"/>
</dbReference>
<sequence>MSVILWLIRHGETDWNREGRWQGWRDVPLNATGLAQAEAMAEKLAVAGVTFHALYASPLRRALQTAQPAARRLGLEIRVDERLREIHQGAFEGLTHAEIAERYAAELDAIRRMPATASAPGGETVTQVAARLRAAADDLARRHAGQTVLVFGHGLALATLYCQAHGIPLEQAHLHIPRNGDILVVEWGEETSLSVR</sequence>
<dbReference type="AlphaFoldDB" id="E8N2A5"/>
<proteinExistence type="predicted"/>
<name>E8N2A5_ANATU</name>
<accession>E8N2A5</accession>
<dbReference type="RefSeq" id="WP_013561393.1">
    <property type="nucleotide sequence ID" value="NC_014960.1"/>
</dbReference>
<dbReference type="FunCoup" id="E8N2A5">
    <property type="interactions" value="305"/>
</dbReference>
<dbReference type="Gene3D" id="3.40.50.1240">
    <property type="entry name" value="Phosphoglycerate mutase-like"/>
    <property type="match status" value="1"/>
</dbReference>
<dbReference type="PANTHER" id="PTHR48100:SF62">
    <property type="entry name" value="GLUCOSYL-3-PHOSPHOGLYCERATE PHOSPHATASE"/>
    <property type="match status" value="1"/>
</dbReference>
<keyword evidence="4" id="KW-1185">Reference proteome</keyword>
<dbReference type="EC" id="5.4.2.1" evidence="3"/>
<feature type="active site" description="Proton donor/acceptor" evidence="1">
    <location>
        <position position="85"/>
    </location>
</feature>
<dbReference type="eggNOG" id="COG0406">
    <property type="taxonomic scope" value="Bacteria"/>
</dbReference>
<dbReference type="Pfam" id="PF00300">
    <property type="entry name" value="His_Phos_1"/>
    <property type="match status" value="1"/>
</dbReference>
<gene>
    <name evidence="3" type="primary">gpm</name>
    <name evidence="3" type="ordered locus">ANT_30260</name>
</gene>
<evidence type="ECO:0000256" key="1">
    <source>
        <dbReference type="PIRSR" id="PIRSR613078-1"/>
    </source>
</evidence>
<dbReference type="STRING" id="926569.ANT_30260"/>
<dbReference type="InterPro" id="IPR050275">
    <property type="entry name" value="PGM_Phosphatase"/>
</dbReference>
<reference evidence="3 4" key="1">
    <citation type="submission" date="2010-12" db="EMBL/GenBank/DDBJ databases">
        <title>Whole genome sequence of Anaerolinea thermophila UNI-1.</title>
        <authorList>
            <person name="Narita-Yamada S."/>
            <person name="Kishi E."/>
            <person name="Watanabe Y."/>
            <person name="Takasaki K."/>
            <person name="Ankai A."/>
            <person name="Oguchi A."/>
            <person name="Fukui S."/>
            <person name="Takahashi M."/>
            <person name="Yashiro I."/>
            <person name="Hosoyama A."/>
            <person name="Sekiguchi Y."/>
            <person name="Hanada S."/>
            <person name="Fujita N."/>
        </authorList>
    </citation>
    <scope>NUCLEOTIDE SEQUENCE [LARGE SCALE GENOMIC DNA]</scope>
    <source>
        <strain evidence="4">DSM 14523 / JCM 11388 / NBRC 100420 / UNI-1</strain>
    </source>
</reference>
<dbReference type="CDD" id="cd07067">
    <property type="entry name" value="HP_PGM_like"/>
    <property type="match status" value="1"/>
</dbReference>
<dbReference type="OrthoDB" id="9781415at2"/>
<keyword evidence="3" id="KW-0413">Isomerase</keyword>